<evidence type="ECO:0000313" key="8">
    <source>
        <dbReference type="Proteomes" id="UP001551675"/>
    </source>
</evidence>
<dbReference type="SUPFAM" id="SSF141322">
    <property type="entry name" value="NfeD domain-like"/>
    <property type="match status" value="1"/>
</dbReference>
<reference evidence="7 8" key="1">
    <citation type="submission" date="2024-06" db="EMBL/GenBank/DDBJ databases">
        <title>The Natural Products Discovery Center: Release of the First 8490 Sequenced Strains for Exploring Actinobacteria Biosynthetic Diversity.</title>
        <authorList>
            <person name="Kalkreuter E."/>
            <person name="Kautsar S.A."/>
            <person name="Yang D."/>
            <person name="Bader C.D."/>
            <person name="Teijaro C.N."/>
            <person name="Fluegel L."/>
            <person name="Davis C.M."/>
            <person name="Simpson J.R."/>
            <person name="Lauterbach L."/>
            <person name="Steele A.D."/>
            <person name="Gui C."/>
            <person name="Meng S."/>
            <person name="Li G."/>
            <person name="Viehrig K."/>
            <person name="Ye F."/>
            <person name="Su P."/>
            <person name="Kiefer A.F."/>
            <person name="Nichols A."/>
            <person name="Cepeda A.J."/>
            <person name="Yan W."/>
            <person name="Fan B."/>
            <person name="Jiang Y."/>
            <person name="Adhikari A."/>
            <person name="Zheng C.-J."/>
            <person name="Schuster L."/>
            <person name="Cowan T.M."/>
            <person name="Smanski M.J."/>
            <person name="Chevrette M.G."/>
            <person name="De Carvalho L.P.S."/>
            <person name="Shen B."/>
        </authorList>
    </citation>
    <scope>NUCLEOTIDE SEQUENCE [LARGE SCALE GENOMIC DNA]</scope>
    <source>
        <strain evidence="7 8">NPDC050100</strain>
    </source>
</reference>
<name>A0ABV3GB19_MICGL</name>
<dbReference type="InterPro" id="IPR012340">
    <property type="entry name" value="NA-bd_OB-fold"/>
</dbReference>
<dbReference type="InterPro" id="IPR002810">
    <property type="entry name" value="NfeD-like_C"/>
</dbReference>
<protein>
    <submittedName>
        <fullName evidence="7">NfeD family protein</fullName>
    </submittedName>
</protein>
<accession>A0ABV3GB19</accession>
<dbReference type="EMBL" id="JBFALK010000004">
    <property type="protein sequence ID" value="MEV0968838.1"/>
    <property type="molecule type" value="Genomic_DNA"/>
</dbReference>
<evidence type="ECO:0000313" key="7">
    <source>
        <dbReference type="EMBL" id="MEV0968838.1"/>
    </source>
</evidence>
<feature type="domain" description="NfeD-like C-terminal" evidence="6">
    <location>
        <begin position="83"/>
        <end position="141"/>
    </location>
</feature>
<keyword evidence="4 5" id="KW-0472">Membrane</keyword>
<dbReference type="PANTHER" id="PTHR33507:SF3">
    <property type="entry name" value="INNER MEMBRANE PROTEIN YBBJ"/>
    <property type="match status" value="1"/>
</dbReference>
<keyword evidence="3 5" id="KW-1133">Transmembrane helix</keyword>
<feature type="transmembrane region" description="Helical" evidence="5">
    <location>
        <begin position="7"/>
        <end position="35"/>
    </location>
</feature>
<evidence type="ECO:0000256" key="2">
    <source>
        <dbReference type="ARBA" id="ARBA00022692"/>
    </source>
</evidence>
<proteinExistence type="predicted"/>
<evidence type="ECO:0000259" key="6">
    <source>
        <dbReference type="Pfam" id="PF01957"/>
    </source>
</evidence>
<dbReference type="InterPro" id="IPR052165">
    <property type="entry name" value="Membrane_assoc_protease"/>
</dbReference>
<organism evidence="7 8">
    <name type="scientific">Microtetraspora glauca</name>
    <dbReference type="NCBI Taxonomy" id="1996"/>
    <lineage>
        <taxon>Bacteria</taxon>
        <taxon>Bacillati</taxon>
        <taxon>Actinomycetota</taxon>
        <taxon>Actinomycetes</taxon>
        <taxon>Streptosporangiales</taxon>
        <taxon>Streptosporangiaceae</taxon>
        <taxon>Microtetraspora</taxon>
    </lineage>
</organism>
<dbReference type="Gene3D" id="2.40.50.140">
    <property type="entry name" value="Nucleic acid-binding proteins"/>
    <property type="match status" value="1"/>
</dbReference>
<comment type="subcellular location">
    <subcellularLocation>
        <location evidence="1">Membrane</location>
        <topology evidence="1">Multi-pass membrane protein</topology>
    </subcellularLocation>
</comment>
<dbReference type="RefSeq" id="WP_061260850.1">
    <property type="nucleotide sequence ID" value="NZ_JBFALK010000004.1"/>
</dbReference>
<feature type="transmembrane region" description="Helical" evidence="5">
    <location>
        <begin position="41"/>
        <end position="64"/>
    </location>
</feature>
<dbReference type="PANTHER" id="PTHR33507">
    <property type="entry name" value="INNER MEMBRANE PROTEIN YBBJ"/>
    <property type="match status" value="1"/>
</dbReference>
<keyword evidence="2 5" id="KW-0812">Transmembrane</keyword>
<keyword evidence="8" id="KW-1185">Reference proteome</keyword>
<dbReference type="Proteomes" id="UP001551675">
    <property type="component" value="Unassembled WGS sequence"/>
</dbReference>
<evidence type="ECO:0000256" key="4">
    <source>
        <dbReference type="ARBA" id="ARBA00023136"/>
    </source>
</evidence>
<comment type="caution">
    <text evidence="7">The sequence shown here is derived from an EMBL/GenBank/DDBJ whole genome shotgun (WGS) entry which is preliminary data.</text>
</comment>
<dbReference type="Pfam" id="PF01957">
    <property type="entry name" value="NfeD"/>
    <property type="match status" value="1"/>
</dbReference>
<evidence type="ECO:0000256" key="1">
    <source>
        <dbReference type="ARBA" id="ARBA00004141"/>
    </source>
</evidence>
<evidence type="ECO:0000256" key="5">
    <source>
        <dbReference type="SAM" id="Phobius"/>
    </source>
</evidence>
<gene>
    <name evidence="7" type="ORF">AB0I59_09400</name>
</gene>
<evidence type="ECO:0000256" key="3">
    <source>
        <dbReference type="ARBA" id="ARBA00022989"/>
    </source>
</evidence>
<sequence>MDSWIIWLILAAGLGVAEIFTLTAALGLIAVAALLTAGVAAIGFPIGIQLVVFIAASVAGIAGVRPIARRHLTQAPTRQFGVSALVGRPAYVTQEVTGRDGRVRIGGEEWSARAYDETLVIPAGATVDVIEIEGATALVYPRE</sequence>